<dbReference type="SUPFAM" id="SSF55545">
    <property type="entry name" value="beta-N-acetylhexosaminidase-like domain"/>
    <property type="match status" value="1"/>
</dbReference>
<dbReference type="GO" id="GO:0016787">
    <property type="term" value="F:hydrolase activity"/>
    <property type="evidence" value="ECO:0007669"/>
    <property type="project" value="UniProtKB-KW"/>
</dbReference>
<accession>A0A5S5DMX2</accession>
<gene>
    <name evidence="3" type="ORF">BC792_103194</name>
</gene>
<reference evidence="3 4" key="1">
    <citation type="submission" date="2019-07" db="EMBL/GenBank/DDBJ databases">
        <title>Genomic Encyclopedia of Archaeal and Bacterial Type Strains, Phase II (KMG-II): from individual species to whole genera.</title>
        <authorList>
            <person name="Goeker M."/>
        </authorList>
    </citation>
    <scope>NUCLEOTIDE SEQUENCE [LARGE SCALE GENOMIC DNA]</scope>
    <source>
        <strain evidence="3 4">DSM 18850</strain>
    </source>
</reference>
<comment type="caution">
    <text evidence="3">The sequence shown here is derived from an EMBL/GenBank/DDBJ whole genome shotgun (WGS) entry which is preliminary data.</text>
</comment>
<dbReference type="InterPro" id="IPR041437">
    <property type="entry name" value="GH115_C"/>
</dbReference>
<dbReference type="Gene3D" id="3.20.20.520">
    <property type="entry name" value="Glycosyl hydrolase family 115"/>
    <property type="match status" value="1"/>
</dbReference>
<keyword evidence="4" id="KW-1185">Reference proteome</keyword>
<dbReference type="Proteomes" id="UP000325105">
    <property type="component" value="Unassembled WGS sequence"/>
</dbReference>
<dbReference type="Gene3D" id="1.20.58.2150">
    <property type="match status" value="1"/>
</dbReference>
<dbReference type="Gene3D" id="2.60.120.1620">
    <property type="match status" value="1"/>
</dbReference>
<protein>
    <submittedName>
        <fullName evidence="3">Glycosyl hydrolase family 115 (Putative glucuronidase)</fullName>
    </submittedName>
</protein>
<dbReference type="EMBL" id="VNHX01000003">
    <property type="protein sequence ID" value="TYP97267.1"/>
    <property type="molecule type" value="Genomic_DNA"/>
</dbReference>
<dbReference type="AlphaFoldDB" id="A0A5S5DMX2"/>
<dbReference type="Pfam" id="PF17829">
    <property type="entry name" value="GH115_C"/>
    <property type="match status" value="1"/>
</dbReference>
<name>A0A5S5DMX2_9SPHI</name>
<dbReference type="PANTHER" id="PTHR37842:SF2">
    <property type="entry name" value="GYLCOSYL HYDROLASE 115 C-TERMINAL DOMAIN-CONTAINING PROTEIN"/>
    <property type="match status" value="1"/>
</dbReference>
<evidence type="ECO:0000313" key="3">
    <source>
        <dbReference type="EMBL" id="TYP97267.1"/>
    </source>
</evidence>
<proteinExistence type="predicted"/>
<keyword evidence="1 3" id="KW-0378">Hydrolase</keyword>
<dbReference type="Pfam" id="PF15979">
    <property type="entry name" value="Glyco_hydro_115"/>
    <property type="match status" value="1"/>
</dbReference>
<dbReference type="InterPro" id="IPR042301">
    <property type="entry name" value="GH115_sf"/>
</dbReference>
<evidence type="ECO:0000259" key="2">
    <source>
        <dbReference type="Pfam" id="PF17829"/>
    </source>
</evidence>
<dbReference type="PANTHER" id="PTHR37842">
    <property type="match status" value="1"/>
</dbReference>
<dbReference type="Gene3D" id="3.30.379.10">
    <property type="entry name" value="Chitobiase/beta-hexosaminidase domain 2-like"/>
    <property type="match status" value="1"/>
</dbReference>
<dbReference type="InterPro" id="IPR029018">
    <property type="entry name" value="Hex-like_dom2"/>
</dbReference>
<sequence length="873" mass="99818">MAGPDMSNSAIFTSVKFEDSGVAGYSLFYWPILNTMYKPLMYIKHISFFFCFFFCGKLTHAQLLSAAEFVFREAEQNYVPLIEDGNPIPLQVDSNDHKGVLRAVESLQRDFERVAGRRAESGTGTTGGIWIGTVGQSALIDGLLGKGLIDGGALEGKREKFIITVVDDTRVAETPVLIIAGSDKRGTIYGIYELSKQMGVSPWHYWADVPVERATDLYLKPGSYTEGEPAVHYRGIFLNDEYPALTRWTNYTFGGYNSRFYEKVFELLLRLKGNFLWPAMWGNAFYDDDSKNGALANEMGIVMGTSHHEPMARAQDEWKRYGNGGAWDYSKNKQGLWDFWRGGIERVSDLETVVTIAMRGDGDEPMSDEQNISLLEDIVKDQRQIIKDVTGKDPEHTPQVWALYKEVQDYYDDGMRVPDDVTLLFCDDNWGNVRKLPDPQSQTRKGGYGMYYHFDYVGAPRNTKWLNVTQISRVWEQMNLTYEHGVDRIWIVNVGDLKPMEYPISFFLDMAWDPKRFRPANLITHTERWCAQQFGEQYAKEAARLIDMYTKFNHRVTPELLNHKTYSLENYNEFDRVVQEYRTLLLDAMRLYNQLPLRYKDAFDQLVLFPINGMSNLYDMYYAKAKNDFFAAKNDIQANYWADKVKEAFARDSLLTVHFHTLADGKWKHMMDQVRIGYTSWNEPPFSIMPKVTYIDPVSVKAVSNVFVEQDRHIAIEAPNFHSASGSSHVQWAEIPNLGKTESAVTTVPVTAPLDENVYLIYKVDVKSAGKAKLTVLTSPTLNYNANKGLRYAVSINNGEEQVVNINGHYKGELGQWQARRIIENITEHHFDGPGEYTIRVRPLEHGIVIQKLVLDFGGVKPSYLGPPQSKRR</sequence>
<dbReference type="InterPro" id="IPR031924">
    <property type="entry name" value="GH115"/>
</dbReference>
<evidence type="ECO:0000313" key="4">
    <source>
        <dbReference type="Proteomes" id="UP000325105"/>
    </source>
</evidence>
<dbReference type="GO" id="GO:0005975">
    <property type="term" value="P:carbohydrate metabolic process"/>
    <property type="evidence" value="ECO:0007669"/>
    <property type="project" value="UniProtKB-ARBA"/>
</dbReference>
<organism evidence="3 4">
    <name type="scientific">Sphingobacterium allocomposti</name>
    <dbReference type="NCBI Taxonomy" id="415956"/>
    <lineage>
        <taxon>Bacteria</taxon>
        <taxon>Pseudomonadati</taxon>
        <taxon>Bacteroidota</taxon>
        <taxon>Sphingobacteriia</taxon>
        <taxon>Sphingobacteriales</taxon>
        <taxon>Sphingobacteriaceae</taxon>
        <taxon>Sphingobacterium</taxon>
    </lineage>
</organism>
<evidence type="ECO:0000256" key="1">
    <source>
        <dbReference type="ARBA" id="ARBA00022801"/>
    </source>
</evidence>
<feature type="domain" description="Gylcosyl hydrolase 115 C-terminal" evidence="2">
    <location>
        <begin position="706"/>
        <end position="869"/>
    </location>
</feature>